<dbReference type="Gene3D" id="2.20.80.10">
    <property type="entry name" value="Lipovitellin-phosvitin complex, chain A, domain 4"/>
    <property type="match status" value="1"/>
</dbReference>
<keyword evidence="3" id="KW-0964">Secreted</keyword>
<evidence type="ECO:0000256" key="2">
    <source>
        <dbReference type="ARBA" id="ARBA00022448"/>
    </source>
</evidence>
<dbReference type="PROSITE" id="PS51233">
    <property type="entry name" value="VWFD"/>
    <property type="match status" value="1"/>
</dbReference>
<proteinExistence type="predicted"/>
<reference evidence="14" key="1">
    <citation type="submission" date="2020-05" db="UniProtKB">
        <authorList>
            <consortium name="EnsemblMetazoa"/>
        </authorList>
    </citation>
    <scope>IDENTIFICATION</scope>
    <source>
        <strain evidence="14">USDA</strain>
    </source>
</reference>
<dbReference type="Pfam" id="PF00094">
    <property type="entry name" value="VWD"/>
    <property type="match status" value="1"/>
</dbReference>
<dbReference type="Pfam" id="PF01347">
    <property type="entry name" value="Vitellogenin_N"/>
    <property type="match status" value="1"/>
</dbReference>
<evidence type="ECO:0000256" key="3">
    <source>
        <dbReference type="ARBA" id="ARBA00022525"/>
    </source>
</evidence>
<feature type="domain" description="Vitellogenin" evidence="12">
    <location>
        <begin position="47"/>
        <end position="673"/>
    </location>
</feature>
<dbReference type="FunFam" id="1.25.10.20:FF:000005">
    <property type="entry name" value="Apolipoprotein lipid transfer particle"/>
    <property type="match status" value="1"/>
</dbReference>
<dbReference type="InterPro" id="IPR001846">
    <property type="entry name" value="VWF_type-D"/>
</dbReference>
<feature type="domain" description="VWFD" evidence="13">
    <location>
        <begin position="3705"/>
        <end position="3891"/>
    </location>
</feature>
<name>A0A1I8NQH1_STOCA</name>
<sequence length="4296" mass="488982">MKLLALRSASFLLLLFVISTVSGARQNPLKNPKVCGRPQCDVQNKKFGYSDNVYSYEYNAHVTTEFEGTGDDTSDLAVKADVDLLFPKPCEGFLRINSARLSDDKNGAKDHAKSQAFQQDVTKNVLRFDFHDGLINEVCPDANEPVWVLNFKKGILSALQNTMLRFDVDFNTTETDVSGTCGVHYSLASTANAYVTIRKDKDLRSCHSRFSTHSFLQTVPYAFSGGDNSVFPLLDSESHCNLTIDNHIYREVNCFERHQLIPFSKQSSGAVTSATYSLQFKGEQHYSPGEFLEQHGKDIKKRSPLTFDHTPLVKPTHGEIKASRELLKQMCAAGSPKIQREFIDIFTKFLQTTKNLDYKALSQLLQRADSIGPNGRNHVLESLPYIGSTASYQVMRDQIVDDKFDEKTARNWMTHMSFIQRPDDATLDTFFTILEFSRKKANAEYTLGATAVVHNYCKHNENCEKNSKIKRIVNLLETEFLSLFNTYKGERQNRERMVVILKGLGNIGVLSGPFAAQLQDIISQEAQNLELRLESALAFRRVDCMKYRQFFLDTYGKYNLNSEVRTVAYLQAMRCPDHQSVGRVKAILNREEVNQVGSYVYSHLKNLAKSSSPTRIETQGLLQADDLPDKFKMDIRKFSRNYDFSVFFDEYNVGTTTDVNVIFGTDSYLPRMATWNFTTELFGQSINFFELSARTEGFDQAISGLFGAQGPFNSEFFSEKLAFLTNSNAEGGVDFNSLFNTDNLRLKREVTETEAEDVEEDNYDFEEELYRPRRAAPAMRRKKEIRRQVRDIGYQNDQNHGNQNAQIGLRIFGNDIRYYTMEEAGELFTKVKDFDLIDHISKLLSGEEVTFSKSRVFLDTSYNVPLAVGLPMAIHAYGASSVDMRMFGTFEKVENMDWHYDVNGKFKPSVSLDVITSMQSDFFHAISGIKVKSNLYSNSEVEASLKIRGKSQVSFTFDLPQETNEIFSARSEILVLQHDKEVPQKGIASRRSNSTCTWPVLDKAIGLQLCSDFSVPDVVSGGEDKAYPCLLLSGPMEFNVKLKKSDPSAHKYVFEYNYDKKSEDESNWSLIFHTPGSSVKRVMVTNVTSVPDNFKATMQLISGRSEVNAGCHYQNQPNDRRLDVYMDTNGKRNFDLNMELARWQDRTTMMYKPKLLLAINGVNVTGLLGSIRVNEKNGISQNGFELSFETKKLQAVVTGEFVTNEVLTSTNLSVNYRFQSNKVETINFEAKLQNNGDKSKTEYVGQAKMTSSAYPKLNFIADTTWLSLQGHTEGTMTFNSGKNFMDQRQASTMRVIFARAYNEDQAADGSITRASFEIKVPKSKVDYKISFKHEERSKNGTEHNVLLGLRYATEKEATGLFSIHLPKRNLFAVDAYFNVTVPEFDSCTAKVKVTETSAKNYQVNLSGSWFTGHSATVKGNYKDKSSRVQSLHNAKFTVESPSFKATTITLNYRRTQQLFSFDVQAKYDKDPYGLTVQYNDNAAQKNCNGEIRLKLNDKDYWATAKVSEEPKSLVVEIHLDKLRDIHAKANVVSLDKRKELNFELKWDANRDPAQRLAVLAAFNNPSNDRYDGSLEITYPDRTISCGFEANTAGPQYHGSARVSWSTNDLITFNYDVGLMPGKDVNNWVNAELNTPFQGWRRNSMKAGFYSGGNLLLANSSFVWADNQSLDLSFKSDHQMQGPVMSCEMLFGLKSTVTGIPEVNVKLSHYQDKQKYDTMMSLIYSGLNEMNEYSLKSVWEVTKNGPADNISGTVHIVTPFEGYRKGGLSAQLTMNDRHEIKGGATLDFEDRQFTFNVDGYVRKLADSKLTVIITTPLEKYRTLEGRFGLNEKQRHAVAEIRSPDGALGLEILADFVGLMDFDVKLSVATPIENFRQAAVVAKVKPNTVDVRGTYNNATLGFTGVWRMEGLNDFEYSYTVYTPLQGFEESGFVVKFVAKDNFVLEMHARFSTHKAGLKVNGHPKSKLQKQLVGNKLQMLYDEDFRPPQYNPSEYDPSKLDYNEFLSYSVTFEVDPLIMDSLHGGLDVQEVLDFYLLVGHVQWPEGRIDVKDRLYYPDYVNALNVLTVKTPFEAAKEVKSIVEYRVDINQWAFYEKVKFVLHDNTNEPKVTSVEVDYKKVVDSVKPNEHSVQINVKTPLITLAEMNVWGKIQLEDNVYRGNISSRTPNTFVSLAAALEFEENFTESSVDFVLNTDVVPHYGCRAYFKNDFNDKDNTVDMQFSVTDNDVVNEIKVGTAWHKDPSHLVNVNGHISTTMLPLKLAETSLKVATEPHPSLSFDLSVVGRNGERADYGTRASKKSDAIDVEVWTPIEDFRNISMHGSLTQSPKDPNEYSVSGKLYRNMHTYGINGIIKMANGYPTDTRLRVQPSAGGPDGVIEFSVSEPQSGGKGYNFQFSAIQEGKMCQISGGYSASNETGVDFSMLIESSVPELKRINFNGQFRPRGKGHTVGDVSLETPWKDLGIENVKLHSDLNLKKDGGKVAGEYRFSDYVGRGSCAWTWILAENMQLALESNLQRPNMKTRSVHASAKYLNPQKNFQKLSTAVKMDVDAQWKMETNGTLNYRNQDDVQASLVTTLPKPIGDTHNLNFRYKGNLVAKKGVKPEFFFEGKYKSKDAQRNGLGRVSYKNATDVQASARLEWGEKKDVSAVEGDFHMQRKGKVRREFYTKLVTPKYKDEDTFYVKGSYDLVDKFHQVVASMGSPASRQLADMDMAFKDLSNMHGYVNASTPLPTMSWLKTEFDFNTKGPKTTRHAQASWPSDKAFFKSQSTYNEKPGQSDVKGNIEIEVPLLSRHRAEIEYGLREKNGNDNGFVKANYNGKQVLNGVYKSVKDTKGQVQTVTKDITLENEMKPLGIKYVNKQDKTRPEELVDVKRVEVYELKNAGNFKLSGEVTHVTKPNGHDVKIVASHPNRTVVWTSSYDDAEPNKIKTHSRLELTEDAWLAYNLELSNKTTGDVVSHSYLLDVSYPKRNLSTEGSYSFTDDQLQYNAVLKWNTYLDDDMKAVRTGLVWKKQPLTEGVDLDHQTFVFTIGHPSLDKDVTFKGKYYRGKVDLLNTDLVIDYANDESHAIKLGALVQDLESQLGHTNYTVHVYGNHQASDIDLQFNGSMAARPDHYKTEASAAYKKQYFTEKAGQLLALLNLEDKEFEYIRTTPTRCVRLWAVPVAQYPIYGLNASVWDTPDTNNTGYIYIDLLHKYLRAEVNLTEDDSQNLQLVGTIPDARSAYLDIWRNYEDIRIIDVSSYVKMNHSRLVTGRFHWRPKVRHELKNKVFTVTKSIFSSFSDGLDFWVKAIYTEAVESLEIIWETQKRYNNAFFDDMHELAELEDDITELRNFINESYESNDFYIKDVINFLLAILDELAIKDHIESLPQIFTELWQTMGESGKALRESILTLIEKIKTSYNEFLVALSRFFRGDSLQYISELLEQGVHKYDRFVKELHISFIKYVQNLWNKSWTMLTNYWQGVFKRIEPHVFKFISQLEATLWDLSKELFDFIYKRTNELAESPYFNKVSSFTQDVDRLYRDIKSHDALTNIRKYSVIIWNFLKEKYFKLVPFGKELNEVLTEIWEEIQELRKIEQVAILIEKYNEIVDKLEWVAKELELEERLHKLYALLLNKLNNYANNALETADKYRKPKTKFIFDPEAGIMDLEQKLPMSWHAFNETPRFEEIPELRVVAKVHSILTSTNSSMIRNLYNLKHHLDPKTWLPPYYSRALIIDSRHYMTFDQRFVGLNLRFEEMTDNQRNQQCSYLLSHDFFQGNFTLLLEPSINVSSRDMISTRKLSFIANDELIEIDLGGDSITINDDPKYLLPVKLGGVTISRDLDILTITSDTEFSLSCNVQYDLCWFEVSGWYFGQTAGLLGTMNNEPYDEYTTSYNNVTTDMTEFTDSWSVQRCKQKMKSAAMALDVPKEVAETCDYYFKSGMLSACADSVDPKPFYDICLDLGSNSNEVKPGHPANKGACTAALAYIEACASANILMRVPDNCIFCKLTNGSFVPEGSFVQLSSAENERSSDVVFIVEAKPCNTNLTEHKSMMTIVESLEEQLNENQLTNNRYAVVTFGGIAPFDTPRSIYYENSVFTHDYRKLEAYFAHINTSNSTNSDILQAISTASRLNFRPGVSKTFILLACSNCAARNMLFDYSSILQFMQEEGVNLHILADTEFEFEKTRKLRHFFGMDHELVYSKRFPEGDAETRKALYIPKSNLGICTPLAMETNGSVFSVRKFIPERKYAIKRLATIFAKRVAKSAVPSENYTCECSGHNTGVAYMACSPNTYHVETPDLDDYDNEFNDWDMDEDDMNEMDH</sequence>
<dbReference type="InterPro" id="IPR015819">
    <property type="entry name" value="Lipid_transp_b-sht_shell"/>
</dbReference>
<dbReference type="SMART" id="SM00638">
    <property type="entry name" value="LPD_N"/>
    <property type="match status" value="1"/>
</dbReference>
<organism evidence="14 15">
    <name type="scientific">Stomoxys calcitrans</name>
    <name type="common">Stable fly</name>
    <name type="synonym">Conops calcitrans</name>
    <dbReference type="NCBI Taxonomy" id="35570"/>
    <lineage>
        <taxon>Eukaryota</taxon>
        <taxon>Metazoa</taxon>
        <taxon>Ecdysozoa</taxon>
        <taxon>Arthropoda</taxon>
        <taxon>Hexapoda</taxon>
        <taxon>Insecta</taxon>
        <taxon>Pterygota</taxon>
        <taxon>Neoptera</taxon>
        <taxon>Endopterygota</taxon>
        <taxon>Diptera</taxon>
        <taxon>Brachycera</taxon>
        <taxon>Muscomorpha</taxon>
        <taxon>Muscoidea</taxon>
        <taxon>Muscidae</taxon>
        <taxon>Stomoxys</taxon>
    </lineage>
</organism>
<evidence type="ECO:0000256" key="5">
    <source>
        <dbReference type="ARBA" id="ARBA00022761"/>
    </source>
</evidence>
<dbReference type="GO" id="GO:0045735">
    <property type="term" value="F:nutrient reservoir activity"/>
    <property type="evidence" value="ECO:0007669"/>
    <property type="project" value="UniProtKB-KW"/>
</dbReference>
<dbReference type="SUPFAM" id="SSF48431">
    <property type="entry name" value="Lipovitellin-phosvitin complex, superhelical domain"/>
    <property type="match status" value="1"/>
</dbReference>
<feature type="coiled-coil region" evidence="10">
    <location>
        <begin position="741"/>
        <end position="768"/>
    </location>
</feature>
<dbReference type="EnsemblMetazoa" id="SCAU001143-RA">
    <property type="protein sequence ID" value="SCAU001143-PA"/>
    <property type="gene ID" value="SCAU001143"/>
</dbReference>
<evidence type="ECO:0000256" key="8">
    <source>
        <dbReference type="ARBA" id="ARBA00023180"/>
    </source>
</evidence>
<dbReference type="KEGG" id="scac:106095744"/>
<keyword evidence="5" id="KW-0758">Storage protein</keyword>
<dbReference type="InterPro" id="IPR009454">
    <property type="entry name" value="Lipid_transpt_open_b-sht"/>
</dbReference>
<dbReference type="Gene3D" id="2.30.230.10">
    <property type="entry name" value="Lipovitellin, beta-sheet shell regions, chain A"/>
    <property type="match status" value="1"/>
</dbReference>
<dbReference type="STRING" id="35570.A0A1I8NQH1"/>
<dbReference type="InterPro" id="IPR050733">
    <property type="entry name" value="Vitellogenin/Apolipophorin"/>
</dbReference>
<evidence type="ECO:0000259" key="13">
    <source>
        <dbReference type="PROSITE" id="PS51233"/>
    </source>
</evidence>
<evidence type="ECO:0000256" key="9">
    <source>
        <dbReference type="PROSITE-ProRule" id="PRU00557"/>
    </source>
</evidence>
<dbReference type="Proteomes" id="UP000095300">
    <property type="component" value="Unassembled WGS sequence"/>
</dbReference>
<keyword evidence="15" id="KW-1185">Reference proteome</keyword>
<gene>
    <name evidence="14" type="primary">106095744</name>
</gene>
<evidence type="ECO:0000313" key="15">
    <source>
        <dbReference type="Proteomes" id="UP000095300"/>
    </source>
</evidence>
<protein>
    <recommendedName>
        <fullName evidence="16">Vitellogenin domain-containing protein</fullName>
    </recommendedName>
</protein>
<dbReference type="Gene3D" id="2.20.50.20">
    <property type="entry name" value="Lipovitellin. Chain A, domain 3"/>
    <property type="match status" value="1"/>
</dbReference>
<dbReference type="Pfam" id="PF06448">
    <property type="entry name" value="DUF1081"/>
    <property type="match status" value="1"/>
</dbReference>
<dbReference type="GO" id="GO:0005319">
    <property type="term" value="F:lipid transporter activity"/>
    <property type="evidence" value="ECO:0007669"/>
    <property type="project" value="InterPro"/>
</dbReference>
<keyword evidence="4 11" id="KW-0732">Signal</keyword>
<dbReference type="OrthoDB" id="6484170at2759"/>
<dbReference type="FunFam" id="2.20.80.10:FF:000003">
    <property type="entry name" value="Apolipoprotein lipid transfer particle"/>
    <property type="match status" value="1"/>
</dbReference>
<dbReference type="InterPro" id="IPR015816">
    <property type="entry name" value="Vitellinogen_b-sht_N"/>
</dbReference>
<keyword evidence="7" id="KW-1015">Disulfide bond</keyword>
<comment type="caution">
    <text evidence="9">Lacks conserved residue(s) required for the propagation of feature annotation.</text>
</comment>
<keyword evidence="8" id="KW-0325">Glycoprotein</keyword>
<dbReference type="InterPro" id="IPR015255">
    <property type="entry name" value="Vitellinogen_open_b-sht"/>
</dbReference>
<keyword evidence="2" id="KW-0813">Transport</keyword>
<feature type="chain" id="PRO_5009325328" description="Vitellogenin domain-containing protein" evidence="11">
    <location>
        <begin position="25"/>
        <end position="4296"/>
    </location>
</feature>
<dbReference type="VEuPathDB" id="VectorBase:SCAU001143"/>
<comment type="subcellular location">
    <subcellularLocation>
        <location evidence="1">Secreted</location>
    </subcellularLocation>
</comment>
<keyword evidence="10" id="KW-0175">Coiled coil</keyword>
<dbReference type="SUPFAM" id="SSF56968">
    <property type="entry name" value="Lipovitellin-phosvitin complex, beta-sheet shell regions"/>
    <property type="match status" value="2"/>
</dbReference>
<evidence type="ECO:0008006" key="16">
    <source>
        <dbReference type="Google" id="ProtNLM"/>
    </source>
</evidence>
<evidence type="ECO:0000256" key="1">
    <source>
        <dbReference type="ARBA" id="ARBA00004613"/>
    </source>
</evidence>
<dbReference type="PANTHER" id="PTHR23345">
    <property type="entry name" value="VITELLOGENIN-RELATED"/>
    <property type="match status" value="1"/>
</dbReference>
<dbReference type="PROSITE" id="PS51211">
    <property type="entry name" value="VITELLOGENIN"/>
    <property type="match status" value="1"/>
</dbReference>
<dbReference type="Pfam" id="PF09172">
    <property type="entry name" value="Vit_open_b-sht"/>
    <property type="match status" value="1"/>
</dbReference>
<dbReference type="Gene3D" id="1.25.10.20">
    <property type="entry name" value="Vitellinogen, superhelical"/>
    <property type="match status" value="1"/>
</dbReference>
<evidence type="ECO:0000256" key="4">
    <source>
        <dbReference type="ARBA" id="ARBA00022729"/>
    </source>
</evidence>
<dbReference type="PANTHER" id="PTHR23345:SF15">
    <property type="entry name" value="VITELLOGENIN 1-RELATED"/>
    <property type="match status" value="1"/>
</dbReference>
<evidence type="ECO:0000259" key="12">
    <source>
        <dbReference type="PROSITE" id="PS51211"/>
    </source>
</evidence>
<dbReference type="GO" id="GO:0005576">
    <property type="term" value="C:extracellular region"/>
    <property type="evidence" value="ECO:0007669"/>
    <property type="project" value="UniProtKB-SubCell"/>
</dbReference>
<evidence type="ECO:0000256" key="11">
    <source>
        <dbReference type="SAM" id="SignalP"/>
    </source>
</evidence>
<dbReference type="SMART" id="SM00216">
    <property type="entry name" value="VWD"/>
    <property type="match status" value="1"/>
</dbReference>
<keyword evidence="6" id="KW-0445">Lipid transport</keyword>
<dbReference type="InterPro" id="IPR011030">
    <property type="entry name" value="Lipovitellin_superhlx_dom"/>
</dbReference>
<dbReference type="SMART" id="SM01169">
    <property type="entry name" value="DUF1943"/>
    <property type="match status" value="1"/>
</dbReference>
<dbReference type="InterPro" id="IPR001747">
    <property type="entry name" value="Vitellogenin_N"/>
</dbReference>
<evidence type="ECO:0000256" key="6">
    <source>
        <dbReference type="ARBA" id="ARBA00023055"/>
    </source>
</evidence>
<evidence type="ECO:0000313" key="14">
    <source>
        <dbReference type="EnsemblMetazoa" id="SCAU001143-PA"/>
    </source>
</evidence>
<accession>A0A1I8NQH1</accession>
<evidence type="ECO:0000256" key="10">
    <source>
        <dbReference type="SAM" id="Coils"/>
    </source>
</evidence>
<feature type="signal peptide" evidence="11">
    <location>
        <begin position="1"/>
        <end position="24"/>
    </location>
</feature>
<dbReference type="InterPro" id="IPR015817">
    <property type="entry name" value="Vitellinogen_open_b-sht_sub1"/>
</dbReference>
<evidence type="ECO:0000256" key="7">
    <source>
        <dbReference type="ARBA" id="ARBA00023157"/>
    </source>
</evidence>